<protein>
    <recommendedName>
        <fullName evidence="3">Fido domain-containing protein</fullName>
    </recommendedName>
</protein>
<dbReference type="PANTHER" id="PTHR13504">
    <property type="entry name" value="FIDO DOMAIN-CONTAINING PROTEIN DDB_G0283145"/>
    <property type="match status" value="1"/>
</dbReference>
<dbReference type="PROSITE" id="PS51459">
    <property type="entry name" value="FIDO"/>
    <property type="match status" value="1"/>
</dbReference>
<dbReference type="EMBL" id="JAQJAN010000001">
    <property type="protein sequence ID" value="KAJ5740546.1"/>
    <property type="molecule type" value="Genomic_DNA"/>
</dbReference>
<feature type="domain" description="Fido" evidence="3">
    <location>
        <begin position="187"/>
        <end position="337"/>
    </location>
</feature>
<evidence type="ECO:0000259" key="3">
    <source>
        <dbReference type="PROSITE" id="PS51459"/>
    </source>
</evidence>
<keyword evidence="2" id="KW-0067">ATP-binding</keyword>
<evidence type="ECO:0000313" key="5">
    <source>
        <dbReference type="Proteomes" id="UP001215712"/>
    </source>
</evidence>
<dbReference type="InterPro" id="IPR003812">
    <property type="entry name" value="Fido"/>
</dbReference>
<reference evidence="4" key="1">
    <citation type="journal article" date="2023" name="IMA Fungus">
        <title>Comparative genomic study of the Penicillium genus elucidates a diverse pangenome and 15 lateral gene transfer events.</title>
        <authorList>
            <person name="Petersen C."/>
            <person name="Sorensen T."/>
            <person name="Nielsen M.R."/>
            <person name="Sondergaard T.E."/>
            <person name="Sorensen J.L."/>
            <person name="Fitzpatrick D.A."/>
            <person name="Frisvad J.C."/>
            <person name="Nielsen K.L."/>
        </authorList>
    </citation>
    <scope>NUCLEOTIDE SEQUENCE</scope>
    <source>
        <strain evidence="4">IBT 17514</strain>
    </source>
</reference>
<name>A0AAD6N0U5_9EURO</name>
<dbReference type="Proteomes" id="UP001215712">
    <property type="component" value="Unassembled WGS sequence"/>
</dbReference>
<proteinExistence type="predicted"/>
<dbReference type="GO" id="GO:0005524">
    <property type="term" value="F:ATP binding"/>
    <property type="evidence" value="ECO:0007669"/>
    <property type="project" value="UniProtKB-KW"/>
</dbReference>
<reference evidence="4" key="2">
    <citation type="submission" date="2023-01" db="EMBL/GenBank/DDBJ databases">
        <authorList>
            <person name="Petersen C."/>
        </authorList>
    </citation>
    <scope>NUCLEOTIDE SEQUENCE</scope>
    <source>
        <strain evidence="4">IBT 17514</strain>
    </source>
</reference>
<keyword evidence="5" id="KW-1185">Reference proteome</keyword>
<organism evidence="4 5">
    <name type="scientific">Penicillium malachiteum</name>
    <dbReference type="NCBI Taxonomy" id="1324776"/>
    <lineage>
        <taxon>Eukaryota</taxon>
        <taxon>Fungi</taxon>
        <taxon>Dikarya</taxon>
        <taxon>Ascomycota</taxon>
        <taxon>Pezizomycotina</taxon>
        <taxon>Eurotiomycetes</taxon>
        <taxon>Eurotiomycetidae</taxon>
        <taxon>Eurotiales</taxon>
        <taxon>Aspergillaceae</taxon>
        <taxon>Penicillium</taxon>
    </lineage>
</organism>
<comment type="caution">
    <text evidence="4">The sequence shown here is derived from an EMBL/GenBank/DDBJ whole genome shotgun (WGS) entry which is preliminary data.</text>
</comment>
<evidence type="ECO:0000256" key="2">
    <source>
        <dbReference type="PIRSR" id="PIRSR640198-2"/>
    </source>
</evidence>
<evidence type="ECO:0000313" key="4">
    <source>
        <dbReference type="EMBL" id="KAJ5740546.1"/>
    </source>
</evidence>
<dbReference type="AlphaFoldDB" id="A0AAD6N0U5"/>
<dbReference type="SUPFAM" id="SSF140931">
    <property type="entry name" value="Fic-like"/>
    <property type="match status" value="1"/>
</dbReference>
<keyword evidence="2" id="KW-0547">Nucleotide-binding</keyword>
<dbReference type="InterPro" id="IPR040198">
    <property type="entry name" value="Fido_containing"/>
</dbReference>
<sequence>MEGLQPPSYNVNLARCLRQRMQSTLSSYWIDPDGTPNHSHACSDHYTYKILTDDFDPDDVFPEIIMLKNQLSSNLSKMLTSEQDIILEEHILELLAAMIYGSNMIEDAGCSFYITSEFCKSIFAGQHAGSSECENFGGLWPEIKDYLERNHRSTELADIERCRRETVQHANAASYIISKLYLEDRDLSEDIILETHGILTCGVDAASTPWKEYSGVYRTDEVSAGLHSFPHHTLVPNKMKAMVRDLNSELKAAIKNRMVDPIAIAAKYTHIFVNIHPFIDGNGRMCRLILNGLLLKLGSFPVCIGETEDDRFIYLEITAKGSALEYVYEDLDDIKKPAIHGELGSFVMSHIKKSLQGLVTATSTAI</sequence>
<evidence type="ECO:0000256" key="1">
    <source>
        <dbReference type="PIRSR" id="PIRSR640198-1"/>
    </source>
</evidence>
<dbReference type="Gene3D" id="1.10.3290.10">
    <property type="entry name" value="Fido-like domain"/>
    <property type="match status" value="1"/>
</dbReference>
<gene>
    <name evidence="4" type="ORF">N7493_000418</name>
</gene>
<feature type="binding site" evidence="2">
    <location>
        <begin position="280"/>
        <end position="287"/>
    </location>
    <ligand>
        <name>ATP</name>
        <dbReference type="ChEBI" id="CHEBI:30616"/>
    </ligand>
</feature>
<accession>A0AAD6N0U5</accession>
<dbReference type="InterPro" id="IPR036597">
    <property type="entry name" value="Fido-like_dom_sf"/>
</dbReference>
<dbReference type="PANTHER" id="PTHR13504:SF38">
    <property type="entry name" value="FIDO DOMAIN-CONTAINING PROTEIN"/>
    <property type="match status" value="1"/>
</dbReference>
<feature type="active site" evidence="1">
    <location>
        <position position="276"/>
    </location>
</feature>
<dbReference type="Pfam" id="PF02661">
    <property type="entry name" value="Fic"/>
    <property type="match status" value="1"/>
</dbReference>